<protein>
    <submittedName>
        <fullName evidence="2">Uncharacterized protein</fullName>
    </submittedName>
</protein>
<dbReference type="RefSeq" id="WP_108959960.1">
    <property type="nucleotide sequence ID" value="NZ_BFAZ01000009.1"/>
</dbReference>
<gene>
    <name evidence="2" type="ORF">LPTSP2_22370</name>
</gene>
<dbReference type="AlphaFoldDB" id="A0A2P2DE95"/>
<proteinExistence type="predicted"/>
<dbReference type="Proteomes" id="UP000245206">
    <property type="component" value="Unassembled WGS sequence"/>
</dbReference>
<feature type="region of interest" description="Disordered" evidence="1">
    <location>
        <begin position="67"/>
        <end position="181"/>
    </location>
</feature>
<dbReference type="EMBL" id="BFAZ01000009">
    <property type="protein sequence ID" value="GBF42944.1"/>
    <property type="molecule type" value="Genomic_DNA"/>
</dbReference>
<feature type="compositionally biased region" description="Basic and acidic residues" evidence="1">
    <location>
        <begin position="156"/>
        <end position="165"/>
    </location>
</feature>
<accession>A0A2P2DE95</accession>
<evidence type="ECO:0000313" key="3">
    <source>
        <dbReference type="Proteomes" id="UP000245206"/>
    </source>
</evidence>
<organism evidence="2 3">
    <name type="scientific">Leptospira ellinghausenii</name>
    <dbReference type="NCBI Taxonomy" id="1917822"/>
    <lineage>
        <taxon>Bacteria</taxon>
        <taxon>Pseudomonadati</taxon>
        <taxon>Spirochaetota</taxon>
        <taxon>Spirochaetia</taxon>
        <taxon>Leptospirales</taxon>
        <taxon>Leptospiraceae</taxon>
        <taxon>Leptospira</taxon>
    </lineage>
</organism>
<comment type="caution">
    <text evidence="2">The sequence shown here is derived from an EMBL/GenBank/DDBJ whole genome shotgun (WGS) entry which is preliminary data.</text>
</comment>
<dbReference type="OrthoDB" id="344634at2"/>
<name>A0A2P2DE95_9LEPT</name>
<evidence type="ECO:0000313" key="2">
    <source>
        <dbReference type="EMBL" id="GBF42944.1"/>
    </source>
</evidence>
<reference evidence="3" key="1">
    <citation type="journal article" date="2019" name="Microbiol. Immunol.">
        <title>Molecular and phenotypic characterization of Leptospira johnsonii sp. nov., Leptospira ellinghausenii sp. nov. and Leptospira ryugenii sp. nov. isolated from soil and water in Japan.</title>
        <authorList>
            <person name="Masuzawa T."/>
            <person name="Saito M."/>
            <person name="Nakao R."/>
            <person name="Nikaido Y."/>
            <person name="Matsumoto M."/>
            <person name="Ogawa M."/>
            <person name="Yokoyama M."/>
            <person name="Hidaka Y."/>
            <person name="Tomita J."/>
            <person name="Sakakibara K."/>
            <person name="Suzuki K."/>
            <person name="Yasuda S."/>
            <person name="Sato H."/>
            <person name="Yamaguchi M."/>
            <person name="Yoshida S.I."/>
            <person name="Koizumi N."/>
            <person name="Kawamura Y."/>
        </authorList>
    </citation>
    <scope>NUCLEOTIDE SEQUENCE [LARGE SCALE GENOMIC DNA]</scope>
    <source>
        <strain evidence="3">E18</strain>
    </source>
</reference>
<keyword evidence="3" id="KW-1185">Reference proteome</keyword>
<evidence type="ECO:0000256" key="1">
    <source>
        <dbReference type="SAM" id="MobiDB-lite"/>
    </source>
</evidence>
<sequence length="380" mass="43798">MTPEKSKYHYIKIDSISDIDPLKLSISQIQQRYIDKDNNRYALRFNKEIRRIEILKLVGNHFELVPHHQTTNSKGEGAPNEAKPGNQTQPTPPPIISEDLRANPILGKLISTPDPKPSTPDTTSKPIEISKDKLSPVVEENLMREDVDLDIFDGEEPPKPEETLSHDGLLNTPEPPKPEEEIDHTQINANTRLEEGSGEKTAQQRIDDFLKIIATYRERITAIIRNLQSSRIFELTGDPSENKNIVGNFSREMEATVFEAIDKMIDLHKEMTSYPRPITYYISKAPVEKREEMKLIESDKEKLNNLHLFEMQRHTDSIIKDLKKLSLQLLNILNLKNEIQVKQLQYANQLMYVDAKNASLYFAQDLDKTILEIEHWKQSK</sequence>
<dbReference type="NCBIfam" id="NF047778">
    <property type="entry name" value="LIC_10450_fam"/>
    <property type="match status" value="1"/>
</dbReference>